<evidence type="ECO:0000256" key="11">
    <source>
        <dbReference type="PIRSR" id="PIRSR607992-2"/>
    </source>
</evidence>
<gene>
    <name evidence="13" type="primary">SDH4</name>
    <name evidence="13" type="ORF">HDU87_003908</name>
</gene>
<dbReference type="InterPro" id="IPR007992">
    <property type="entry name" value="CybS"/>
</dbReference>
<comment type="similarity">
    <text evidence="2 12">Belongs to the CybS family.</text>
</comment>
<feature type="binding site" evidence="10">
    <location>
        <position position="101"/>
    </location>
    <ligand>
        <name>a ubiquinone</name>
        <dbReference type="ChEBI" id="CHEBI:16389"/>
        <note>ligand shared with IP/SDHB</note>
    </ligand>
</feature>
<keyword evidence="11" id="KW-0408">Iron</keyword>
<proteinExistence type="inferred from homology"/>
<dbReference type="InterPro" id="IPR034804">
    <property type="entry name" value="SQR/QFR_C/D"/>
</dbReference>
<dbReference type="GO" id="GO:0020037">
    <property type="term" value="F:heme binding"/>
    <property type="evidence" value="ECO:0007669"/>
    <property type="project" value="TreeGrafter"/>
</dbReference>
<dbReference type="PANTHER" id="PTHR13337">
    <property type="entry name" value="SUCCINATE DEHYDROGENASE"/>
    <property type="match status" value="1"/>
</dbReference>
<evidence type="ECO:0000256" key="9">
    <source>
        <dbReference type="ARBA" id="ARBA00023136"/>
    </source>
</evidence>
<dbReference type="Pfam" id="PF05328">
    <property type="entry name" value="CybS"/>
    <property type="match status" value="1"/>
</dbReference>
<keyword evidence="8 12" id="KW-0496">Mitochondrion</keyword>
<evidence type="ECO:0000313" key="14">
    <source>
        <dbReference type="Proteomes" id="UP001212152"/>
    </source>
</evidence>
<sequence length="151" mass="16216">MSSRIMCAASRSAVLAAARPSTLVRRSMSTADAAKPVPAIEPKSRMHGSYHWNFERALSVASIPLLVAPFIIGSHPLVDLGLGVVIPLHSHIGFGAILQDYLAVHKYPVAGRIAAASLYAATGLVLYGCYQFNTNDVGITEFVKRLWVGKQ</sequence>
<dbReference type="GO" id="GO:0046872">
    <property type="term" value="F:metal ion binding"/>
    <property type="evidence" value="ECO:0007669"/>
    <property type="project" value="UniProtKB-KW"/>
</dbReference>
<dbReference type="CDD" id="cd03496">
    <property type="entry name" value="SQR_TypeC_CybS"/>
    <property type="match status" value="1"/>
</dbReference>
<evidence type="ECO:0000256" key="1">
    <source>
        <dbReference type="ARBA" id="ARBA00004448"/>
    </source>
</evidence>
<evidence type="ECO:0000256" key="6">
    <source>
        <dbReference type="ARBA" id="ARBA00022946"/>
    </source>
</evidence>
<evidence type="ECO:0000256" key="8">
    <source>
        <dbReference type="ARBA" id="ARBA00023128"/>
    </source>
</evidence>
<organism evidence="13 14">
    <name type="scientific">Geranomyces variabilis</name>
    <dbReference type="NCBI Taxonomy" id="109894"/>
    <lineage>
        <taxon>Eukaryota</taxon>
        <taxon>Fungi</taxon>
        <taxon>Fungi incertae sedis</taxon>
        <taxon>Chytridiomycota</taxon>
        <taxon>Chytridiomycota incertae sedis</taxon>
        <taxon>Chytridiomycetes</taxon>
        <taxon>Spizellomycetales</taxon>
        <taxon>Powellomycetaceae</taxon>
        <taxon>Geranomyces</taxon>
    </lineage>
</organism>
<evidence type="ECO:0000256" key="4">
    <source>
        <dbReference type="ARBA" id="ARBA00022692"/>
    </source>
</evidence>
<keyword evidence="5 12" id="KW-0999">Mitochondrion inner membrane</keyword>
<keyword evidence="9 12" id="KW-0472">Membrane</keyword>
<evidence type="ECO:0000256" key="3">
    <source>
        <dbReference type="ARBA" id="ARBA00022448"/>
    </source>
</evidence>
<dbReference type="AlphaFoldDB" id="A0AAD5TRC0"/>
<keyword evidence="6 12" id="KW-0809">Transit peptide</keyword>
<dbReference type="GO" id="GO:0048039">
    <property type="term" value="F:ubiquinone binding"/>
    <property type="evidence" value="ECO:0007669"/>
    <property type="project" value="TreeGrafter"/>
</dbReference>
<evidence type="ECO:0000313" key="13">
    <source>
        <dbReference type="EMBL" id="KAJ3184508.1"/>
    </source>
</evidence>
<keyword evidence="4" id="KW-0812">Transmembrane</keyword>
<keyword evidence="14" id="KW-1185">Reference proteome</keyword>
<dbReference type="EMBL" id="JADGJQ010000003">
    <property type="protein sequence ID" value="KAJ3184508.1"/>
    <property type="molecule type" value="Genomic_DNA"/>
</dbReference>
<protein>
    <recommendedName>
        <fullName evidence="12">Succinate dehydrogenase [ubiquinone] cytochrome b small subunit</fullName>
    </recommendedName>
</protein>
<comment type="subcellular location">
    <subcellularLocation>
        <location evidence="1 12">Mitochondrion inner membrane</location>
        <topology evidence="1 12">Multi-pass membrane protein</topology>
    </subcellularLocation>
</comment>
<dbReference type="PANTHER" id="PTHR13337:SF2">
    <property type="entry name" value="SUCCINATE DEHYDROGENASE [UBIQUINONE] CYTOCHROME B SMALL SUBUNIT, MITOCHONDRIAL"/>
    <property type="match status" value="1"/>
</dbReference>
<evidence type="ECO:0000256" key="10">
    <source>
        <dbReference type="PIRSR" id="PIRSR607992-1"/>
    </source>
</evidence>
<dbReference type="Proteomes" id="UP001212152">
    <property type="component" value="Unassembled WGS sequence"/>
</dbReference>
<name>A0AAD5TRC0_9FUNG</name>
<evidence type="ECO:0000256" key="7">
    <source>
        <dbReference type="ARBA" id="ARBA00022989"/>
    </source>
</evidence>
<comment type="caution">
    <text evidence="13">The sequence shown here is derived from an EMBL/GenBank/DDBJ whole genome shotgun (WGS) entry which is preliminary data.</text>
</comment>
<dbReference type="GO" id="GO:0006099">
    <property type="term" value="P:tricarboxylic acid cycle"/>
    <property type="evidence" value="ECO:0007669"/>
    <property type="project" value="TreeGrafter"/>
</dbReference>
<feature type="binding site" description="axial binding residue" evidence="11">
    <location>
        <position position="89"/>
    </location>
    <ligand>
        <name>heme b</name>
        <dbReference type="ChEBI" id="CHEBI:60344"/>
        <note>ligand shared with SDHC</note>
    </ligand>
    <ligandPart>
        <name>Fe</name>
        <dbReference type="ChEBI" id="CHEBI:18248"/>
    </ligandPart>
</feature>
<dbReference type="Gene3D" id="1.20.1300.10">
    <property type="entry name" value="Fumarate reductase/succinate dehydrogenase, transmembrane subunit"/>
    <property type="match status" value="1"/>
</dbReference>
<reference evidence="13" key="1">
    <citation type="submission" date="2020-05" db="EMBL/GenBank/DDBJ databases">
        <title>Phylogenomic resolution of chytrid fungi.</title>
        <authorList>
            <person name="Stajich J.E."/>
            <person name="Amses K."/>
            <person name="Simmons R."/>
            <person name="Seto K."/>
            <person name="Myers J."/>
            <person name="Bonds A."/>
            <person name="Quandt C.A."/>
            <person name="Barry K."/>
            <person name="Liu P."/>
            <person name="Grigoriev I."/>
            <person name="Longcore J.E."/>
            <person name="James T.Y."/>
        </authorList>
    </citation>
    <scope>NUCLEOTIDE SEQUENCE</scope>
    <source>
        <strain evidence="13">JEL0379</strain>
    </source>
</reference>
<keyword evidence="3" id="KW-0813">Transport</keyword>
<accession>A0AAD5TRC0</accession>
<dbReference type="GO" id="GO:0006121">
    <property type="term" value="P:mitochondrial electron transport, succinate to ubiquinone"/>
    <property type="evidence" value="ECO:0007669"/>
    <property type="project" value="TreeGrafter"/>
</dbReference>
<evidence type="ECO:0000256" key="12">
    <source>
        <dbReference type="RuleBase" id="RU364031"/>
    </source>
</evidence>
<dbReference type="GO" id="GO:0005743">
    <property type="term" value="C:mitochondrial inner membrane"/>
    <property type="evidence" value="ECO:0007669"/>
    <property type="project" value="UniProtKB-SubCell"/>
</dbReference>
<keyword evidence="7" id="KW-1133">Transmembrane helix</keyword>
<evidence type="ECO:0000256" key="5">
    <source>
        <dbReference type="ARBA" id="ARBA00022792"/>
    </source>
</evidence>
<evidence type="ECO:0000256" key="2">
    <source>
        <dbReference type="ARBA" id="ARBA00007294"/>
    </source>
</evidence>
<keyword evidence="11" id="KW-0479">Metal-binding</keyword>